<protein>
    <recommendedName>
        <fullName evidence="2">PH domain-containing protein</fullName>
    </recommendedName>
</protein>
<evidence type="ECO:0000313" key="3">
    <source>
        <dbReference type="EnsemblMetazoa" id="XP_028512594.1"/>
    </source>
</evidence>
<name>A0A913YC18_EXADI</name>
<evidence type="ECO:0000313" key="4">
    <source>
        <dbReference type="Proteomes" id="UP000887567"/>
    </source>
</evidence>
<dbReference type="GO" id="GO:0007165">
    <property type="term" value="P:signal transduction"/>
    <property type="evidence" value="ECO:0007669"/>
    <property type="project" value="InterPro"/>
</dbReference>
<keyword evidence="4" id="KW-1185">Reference proteome</keyword>
<dbReference type="SUPFAM" id="SSF55550">
    <property type="entry name" value="SH2 domain"/>
    <property type="match status" value="1"/>
</dbReference>
<dbReference type="PROSITE" id="PS50003">
    <property type="entry name" value="PH_DOMAIN"/>
    <property type="match status" value="1"/>
</dbReference>
<dbReference type="PANTHER" id="PTHR15126">
    <property type="entry name" value="SH3-BINDING"/>
    <property type="match status" value="1"/>
</dbReference>
<dbReference type="GO" id="GO:0017124">
    <property type="term" value="F:SH3 domain binding"/>
    <property type="evidence" value="ECO:0007669"/>
    <property type="project" value="TreeGrafter"/>
</dbReference>
<dbReference type="Proteomes" id="UP000887567">
    <property type="component" value="Unplaced"/>
</dbReference>
<dbReference type="InterPro" id="IPR001849">
    <property type="entry name" value="PH_domain"/>
</dbReference>
<feature type="region of interest" description="Disordered" evidence="1">
    <location>
        <begin position="287"/>
        <end position="306"/>
    </location>
</feature>
<dbReference type="PANTHER" id="PTHR15126:SF4">
    <property type="entry name" value="SH3 DOMAIN-BINDING PROTEIN 2"/>
    <property type="match status" value="1"/>
</dbReference>
<dbReference type="Pfam" id="PF00169">
    <property type="entry name" value="PH"/>
    <property type="match status" value="1"/>
</dbReference>
<dbReference type="AlphaFoldDB" id="A0A913YC18"/>
<dbReference type="GeneID" id="110231501"/>
<reference evidence="3" key="1">
    <citation type="submission" date="2022-11" db="UniProtKB">
        <authorList>
            <consortium name="EnsemblMetazoa"/>
        </authorList>
    </citation>
    <scope>IDENTIFICATION</scope>
</reference>
<accession>A0A913YC18</accession>
<dbReference type="InterPro" id="IPR035848">
    <property type="entry name" value="SH3BP2"/>
</dbReference>
<dbReference type="SUPFAM" id="SSF50729">
    <property type="entry name" value="PH domain-like"/>
    <property type="match status" value="1"/>
</dbReference>
<evidence type="ECO:0000259" key="2">
    <source>
        <dbReference type="PROSITE" id="PS50003"/>
    </source>
</evidence>
<dbReference type="Gene3D" id="2.30.29.30">
    <property type="entry name" value="Pleckstrin-homology domain (PH domain)/Phosphotyrosine-binding domain (PTB)"/>
    <property type="match status" value="1"/>
</dbReference>
<sequence>MNQFGSLPRSDTGVSMVMTSKHPEPYIDIAAQALVKDSCSVHCGMVRKENKIKKWQDRYLVLHKGCLYYYKDSNDKTAQGQFSLSGYSLCKAPEKTKYEWTFRLKHIQPEKRSYYFAAHSEKELNEWIEKIQEDISQYCEIRRPHHTTDSSSEENDEKYDYPLVAPEDFDVLKQKMIKESRNSVQIASSSSEAAYCPPSDIFGSSVKPNVFPPKPFMVEAPSPSTGMAQMTVDISRVIGKRPPGANQAATNMARILGSQPPKPPVRKRPGDMTAGSPLAVHKPAILPKPRKMAEPSTARSESSEEMYLELNNDNSEEQVQRPSTLQRNRPDGHSFKVKDTEVPYPANVLPSSALRLDFTKANAIPLLGGYDGAYMIHSSRKGDINQALSVCIADKVKHFLIFCNKEVGVAPPL</sequence>
<feature type="region of interest" description="Disordered" evidence="1">
    <location>
        <begin position="311"/>
        <end position="338"/>
    </location>
</feature>
<dbReference type="SMART" id="SM00233">
    <property type="entry name" value="PH"/>
    <property type="match status" value="1"/>
</dbReference>
<dbReference type="EnsemblMetazoa" id="XM_028656793.1">
    <property type="protein sequence ID" value="XP_028512594.1"/>
    <property type="gene ID" value="LOC110231501"/>
</dbReference>
<feature type="compositionally biased region" description="Basic and acidic residues" evidence="1">
    <location>
        <begin position="328"/>
        <end position="338"/>
    </location>
</feature>
<dbReference type="OrthoDB" id="10254483at2759"/>
<dbReference type="OMA" id="NPECEAT"/>
<dbReference type="InterPro" id="IPR011993">
    <property type="entry name" value="PH-like_dom_sf"/>
</dbReference>
<feature type="domain" description="PH" evidence="2">
    <location>
        <begin position="39"/>
        <end position="136"/>
    </location>
</feature>
<dbReference type="KEGG" id="epa:110231501"/>
<organism evidence="3 4">
    <name type="scientific">Exaiptasia diaphana</name>
    <name type="common">Tropical sea anemone</name>
    <name type="synonym">Aiptasia pulchella</name>
    <dbReference type="NCBI Taxonomy" id="2652724"/>
    <lineage>
        <taxon>Eukaryota</taxon>
        <taxon>Metazoa</taxon>
        <taxon>Cnidaria</taxon>
        <taxon>Anthozoa</taxon>
        <taxon>Hexacorallia</taxon>
        <taxon>Actiniaria</taxon>
        <taxon>Aiptasiidae</taxon>
        <taxon>Exaiptasia</taxon>
    </lineage>
</organism>
<dbReference type="CDD" id="cd13308">
    <property type="entry name" value="PH_3BP2"/>
    <property type="match status" value="1"/>
</dbReference>
<feature type="region of interest" description="Disordered" evidence="1">
    <location>
        <begin position="255"/>
        <end position="278"/>
    </location>
</feature>
<evidence type="ECO:0000256" key="1">
    <source>
        <dbReference type="SAM" id="MobiDB-lite"/>
    </source>
</evidence>
<dbReference type="InterPro" id="IPR036860">
    <property type="entry name" value="SH2_dom_sf"/>
</dbReference>
<proteinExistence type="predicted"/>
<dbReference type="RefSeq" id="XP_028512594.1">
    <property type="nucleotide sequence ID" value="XM_028656793.1"/>
</dbReference>